<protein>
    <submittedName>
        <fullName evidence="1">Inner membrane transport protein YhjV</fullName>
    </submittedName>
</protein>
<name>A0A2X2WRV2_CITKO</name>
<proteinExistence type="predicted"/>
<evidence type="ECO:0000313" key="2">
    <source>
        <dbReference type="Proteomes" id="UP000251584"/>
    </source>
</evidence>
<accession>A0A2X2WRV2</accession>
<dbReference type="EMBL" id="UAVY01000010">
    <property type="protein sequence ID" value="SQB40423.1"/>
    <property type="molecule type" value="Genomic_DNA"/>
</dbReference>
<reference evidence="1 2" key="1">
    <citation type="submission" date="2018-06" db="EMBL/GenBank/DDBJ databases">
        <authorList>
            <consortium name="Pathogen Informatics"/>
            <person name="Doyle S."/>
        </authorList>
    </citation>
    <scope>NUCLEOTIDE SEQUENCE [LARGE SCALE GENOMIC DNA]</scope>
    <source>
        <strain evidence="1 2">NCTC10786</strain>
    </source>
</reference>
<evidence type="ECO:0000313" key="1">
    <source>
        <dbReference type="EMBL" id="SQB40423.1"/>
    </source>
</evidence>
<organism evidence="1 2">
    <name type="scientific">Citrobacter koseri</name>
    <name type="common">Citrobacter diversus</name>
    <dbReference type="NCBI Taxonomy" id="545"/>
    <lineage>
        <taxon>Bacteria</taxon>
        <taxon>Pseudomonadati</taxon>
        <taxon>Pseudomonadota</taxon>
        <taxon>Gammaproteobacteria</taxon>
        <taxon>Enterobacterales</taxon>
        <taxon>Enterobacteriaceae</taxon>
        <taxon>Citrobacter</taxon>
    </lineage>
</organism>
<dbReference type="Proteomes" id="UP000251584">
    <property type="component" value="Unassembled WGS sequence"/>
</dbReference>
<dbReference type="AlphaFoldDB" id="A0A2X2WRV2"/>
<gene>
    <name evidence="1" type="primary">yhjV_3</name>
    <name evidence="1" type="ORF">NCTC10786_05524</name>
</gene>
<sequence length="53" mass="5913">MQDNTLQLSNSKATTAAFSKKLPFTKYDFGWVLLCIGHGHWRRNGANAGTDWG</sequence>